<evidence type="ECO:0000256" key="7">
    <source>
        <dbReference type="ARBA" id="ARBA00023237"/>
    </source>
</evidence>
<evidence type="ECO:0000256" key="2">
    <source>
        <dbReference type="ARBA" id="ARBA00007613"/>
    </source>
</evidence>
<dbReference type="RefSeq" id="WP_275110970.1">
    <property type="nucleotide sequence ID" value="NZ_JAKJSC010000005.1"/>
</dbReference>
<sequence>MIKHFILVQIIVLSIIPKFIQAQEQPFSLDACIKYAWENSTEISRASNSVGIQNAYLAQSKAERGPNLFMNGSQTLNSSRSYENSDTGGSWKQNSSSKLSVSLNSEITLYNGAKLKNTIAQNKTNLAASETDIQTQKELISLNILSAYINALLTIENVKNSESQLQSTKKQFELAEARKSAGIISASDFLNIKSQYALDKALVINAKNTLRINYVALMQLMNMPINDSFSIQEPNVDALLKIASESDANLIYKIALGIQPTIKSAELYLESAKMDSKIAQAGALPQLSLGGSIGSGYSSDMTDVNFGDQFSNKINPSIGLSLSIPIFQRKKVKTNVTIANIQTQNEELILVDLKNDLRKYIEQACIDSQIASSNYLALQEQYDAEIESYQLSDEMFTQGMINSVDFLTSKNNLVSAENKLTQAKYNVLLQNKIIDYYIGNTILF</sequence>
<evidence type="ECO:0000313" key="8">
    <source>
        <dbReference type="EMBL" id="MDE5419641.1"/>
    </source>
</evidence>
<name>A0ABT5VWE7_9BACT</name>
<dbReference type="Gene3D" id="1.20.1600.10">
    <property type="entry name" value="Outer membrane efflux proteins (OEP)"/>
    <property type="match status" value="1"/>
</dbReference>
<evidence type="ECO:0000256" key="4">
    <source>
        <dbReference type="ARBA" id="ARBA00022452"/>
    </source>
</evidence>
<keyword evidence="4" id="KW-1134">Transmembrane beta strand</keyword>
<accession>A0ABT5VWE7</accession>
<keyword evidence="5" id="KW-0812">Transmembrane</keyword>
<dbReference type="PANTHER" id="PTHR30026">
    <property type="entry name" value="OUTER MEMBRANE PROTEIN TOLC"/>
    <property type="match status" value="1"/>
</dbReference>
<keyword evidence="3" id="KW-0813">Transport</keyword>
<organism evidence="8 9">
    <name type="scientific">Paralabilibaculum antarcticum</name>
    <dbReference type="NCBI Taxonomy" id="2912572"/>
    <lineage>
        <taxon>Bacteria</taxon>
        <taxon>Pseudomonadati</taxon>
        <taxon>Bacteroidota</taxon>
        <taxon>Bacteroidia</taxon>
        <taxon>Marinilabiliales</taxon>
        <taxon>Marinifilaceae</taxon>
        <taxon>Paralabilibaculum</taxon>
    </lineage>
</organism>
<evidence type="ECO:0000313" key="9">
    <source>
        <dbReference type="Proteomes" id="UP001528920"/>
    </source>
</evidence>
<evidence type="ECO:0000256" key="3">
    <source>
        <dbReference type="ARBA" id="ARBA00022448"/>
    </source>
</evidence>
<keyword evidence="7" id="KW-0998">Cell outer membrane</keyword>
<dbReference type="SUPFAM" id="SSF56954">
    <property type="entry name" value="Outer membrane efflux proteins (OEP)"/>
    <property type="match status" value="1"/>
</dbReference>
<dbReference type="EMBL" id="JAKJSC010000005">
    <property type="protein sequence ID" value="MDE5419641.1"/>
    <property type="molecule type" value="Genomic_DNA"/>
</dbReference>
<reference evidence="8 9" key="1">
    <citation type="submission" date="2022-01" db="EMBL/GenBank/DDBJ databases">
        <title>Labilibaculum sp. nov, a marine bacterium isolated from Antarctica.</title>
        <authorList>
            <person name="Dai W."/>
        </authorList>
    </citation>
    <scope>NUCLEOTIDE SEQUENCE [LARGE SCALE GENOMIC DNA]</scope>
    <source>
        <strain evidence="8 9">DW002</strain>
    </source>
</reference>
<proteinExistence type="inferred from homology"/>
<dbReference type="InterPro" id="IPR003423">
    <property type="entry name" value="OMP_efflux"/>
</dbReference>
<dbReference type="PANTHER" id="PTHR30026:SF20">
    <property type="entry name" value="OUTER MEMBRANE PROTEIN TOLC"/>
    <property type="match status" value="1"/>
</dbReference>
<dbReference type="Proteomes" id="UP001528920">
    <property type="component" value="Unassembled WGS sequence"/>
</dbReference>
<comment type="subcellular location">
    <subcellularLocation>
        <location evidence="1">Cell outer membrane</location>
    </subcellularLocation>
</comment>
<evidence type="ECO:0000256" key="1">
    <source>
        <dbReference type="ARBA" id="ARBA00004442"/>
    </source>
</evidence>
<protein>
    <submittedName>
        <fullName evidence="8">TolC family protein</fullName>
    </submittedName>
</protein>
<keyword evidence="9" id="KW-1185">Reference proteome</keyword>
<comment type="caution">
    <text evidence="8">The sequence shown here is derived from an EMBL/GenBank/DDBJ whole genome shotgun (WGS) entry which is preliminary data.</text>
</comment>
<gene>
    <name evidence="8" type="ORF">L3049_16740</name>
</gene>
<dbReference type="Pfam" id="PF02321">
    <property type="entry name" value="OEP"/>
    <property type="match status" value="2"/>
</dbReference>
<comment type="similarity">
    <text evidence="2">Belongs to the outer membrane factor (OMF) (TC 1.B.17) family.</text>
</comment>
<evidence type="ECO:0000256" key="6">
    <source>
        <dbReference type="ARBA" id="ARBA00023136"/>
    </source>
</evidence>
<keyword evidence="6" id="KW-0472">Membrane</keyword>
<evidence type="ECO:0000256" key="5">
    <source>
        <dbReference type="ARBA" id="ARBA00022692"/>
    </source>
</evidence>
<dbReference type="InterPro" id="IPR051906">
    <property type="entry name" value="TolC-like"/>
</dbReference>